<dbReference type="AlphaFoldDB" id="A0A183D784"/>
<reference evidence="3" key="1">
    <citation type="submission" date="2016-06" db="UniProtKB">
        <authorList>
            <consortium name="WormBaseParasite"/>
        </authorList>
    </citation>
    <scope>IDENTIFICATION</scope>
</reference>
<dbReference type="EMBL" id="UYRT01008770">
    <property type="protein sequence ID" value="VDK45950.1"/>
    <property type="molecule type" value="Genomic_DNA"/>
</dbReference>
<evidence type="ECO:0000313" key="2">
    <source>
        <dbReference type="Proteomes" id="UP000271098"/>
    </source>
</evidence>
<reference evidence="1 2" key="2">
    <citation type="submission" date="2018-11" db="EMBL/GenBank/DDBJ databases">
        <authorList>
            <consortium name="Pathogen Informatics"/>
        </authorList>
    </citation>
    <scope>NUCLEOTIDE SEQUENCE [LARGE SCALE GENOMIC DNA]</scope>
</reference>
<protein>
    <submittedName>
        <fullName evidence="3">Secreted protein</fullName>
    </submittedName>
</protein>
<proteinExistence type="predicted"/>
<organism evidence="3">
    <name type="scientific">Gongylonema pulchrum</name>
    <dbReference type="NCBI Taxonomy" id="637853"/>
    <lineage>
        <taxon>Eukaryota</taxon>
        <taxon>Metazoa</taxon>
        <taxon>Ecdysozoa</taxon>
        <taxon>Nematoda</taxon>
        <taxon>Chromadorea</taxon>
        <taxon>Rhabditida</taxon>
        <taxon>Spirurina</taxon>
        <taxon>Spiruromorpha</taxon>
        <taxon>Spiruroidea</taxon>
        <taxon>Gongylonematidae</taxon>
        <taxon>Gongylonema</taxon>
    </lineage>
</organism>
<sequence>MSSWLLLTRRQQLFLCITAVIILAAIADTRIERIGTPFSTSRSDISVEIERHFPCSTNSGEHSAPAVLIVSVDHNKLVKFPRKTE</sequence>
<evidence type="ECO:0000313" key="3">
    <source>
        <dbReference type="WBParaSite" id="GPUH_0000458201-mRNA-1"/>
    </source>
</evidence>
<name>A0A183D784_9BILA</name>
<evidence type="ECO:0000313" key="1">
    <source>
        <dbReference type="EMBL" id="VDK45950.1"/>
    </source>
</evidence>
<accession>A0A183D784</accession>
<dbReference type="Proteomes" id="UP000271098">
    <property type="component" value="Unassembled WGS sequence"/>
</dbReference>
<dbReference type="WBParaSite" id="GPUH_0000458201-mRNA-1">
    <property type="protein sequence ID" value="GPUH_0000458201-mRNA-1"/>
    <property type="gene ID" value="GPUH_0000458201"/>
</dbReference>
<keyword evidence="2" id="KW-1185">Reference proteome</keyword>
<gene>
    <name evidence="1" type="ORF">GPUH_LOCUS4575</name>
</gene>